<reference evidence="2" key="1">
    <citation type="submission" date="2018-12" db="EMBL/GenBank/DDBJ databases">
        <title>Complete genome sequence of an uncultured bacterium of the candidate phylum Bipolaricaulota.</title>
        <authorList>
            <person name="Kadnikov V.V."/>
            <person name="Mardanov A.V."/>
            <person name="Beletsky A.V."/>
            <person name="Frank Y.A."/>
            <person name="Karnachuk O.V."/>
            <person name="Ravin N.V."/>
        </authorList>
    </citation>
    <scope>NUCLEOTIDE SEQUENCE [LARGE SCALE GENOMIC DNA]</scope>
</reference>
<sequence>MLHHIHEAVDVGVVFPARKLYPIPRWVHWRGQRYPVEEVHLVHERREGAIRYLVYSLTVGGTVVELRFDPEHARWYVDGILDEEGP</sequence>
<organism evidence="1 2">
    <name type="scientific">Bipolaricaulis sibiricus</name>
    <dbReference type="NCBI Taxonomy" id="2501609"/>
    <lineage>
        <taxon>Bacteria</taxon>
        <taxon>Candidatus Bipolaricaulota</taxon>
        <taxon>Candidatus Bipolaricaulia</taxon>
        <taxon>Candidatus Bipolaricaulales</taxon>
        <taxon>Candidatus Bipolaricaulaceae</taxon>
        <taxon>Candidatus Bipolaricaulis</taxon>
    </lineage>
</organism>
<evidence type="ECO:0000313" key="1">
    <source>
        <dbReference type="EMBL" id="QAA76773.1"/>
    </source>
</evidence>
<proteinExistence type="predicted"/>
<accession>A0A410FUR4</accession>
<protein>
    <submittedName>
        <fullName evidence="1">Uncharacterized protein</fullName>
    </submittedName>
</protein>
<dbReference type="Proteomes" id="UP000287233">
    <property type="component" value="Chromosome"/>
</dbReference>
<dbReference type="EMBL" id="CP034928">
    <property type="protein sequence ID" value="QAA76773.1"/>
    <property type="molecule type" value="Genomic_DNA"/>
</dbReference>
<gene>
    <name evidence="1" type="ORF">BIP78_1007</name>
</gene>
<dbReference type="KEGG" id="bih:BIP78_1007"/>
<name>A0A410FUR4_BIPS1</name>
<dbReference type="AlphaFoldDB" id="A0A410FUR4"/>
<evidence type="ECO:0000313" key="2">
    <source>
        <dbReference type="Proteomes" id="UP000287233"/>
    </source>
</evidence>